<sequence>MFSLNDTKIMFIIFKCIMILIWFYCIHDRPTHCVYAGRSIDLSNINF</sequence>
<reference evidence="2" key="1">
    <citation type="submission" date="2014-11" db="EMBL/GenBank/DDBJ databases">
        <authorList>
            <person name="Amaro Gonzalez C."/>
        </authorList>
    </citation>
    <scope>NUCLEOTIDE SEQUENCE</scope>
</reference>
<dbReference type="AlphaFoldDB" id="A0A0E9R6Q6"/>
<keyword evidence="1" id="KW-1133">Transmembrane helix</keyword>
<organism evidence="2">
    <name type="scientific">Anguilla anguilla</name>
    <name type="common">European freshwater eel</name>
    <name type="synonym">Muraena anguilla</name>
    <dbReference type="NCBI Taxonomy" id="7936"/>
    <lineage>
        <taxon>Eukaryota</taxon>
        <taxon>Metazoa</taxon>
        <taxon>Chordata</taxon>
        <taxon>Craniata</taxon>
        <taxon>Vertebrata</taxon>
        <taxon>Euteleostomi</taxon>
        <taxon>Actinopterygii</taxon>
        <taxon>Neopterygii</taxon>
        <taxon>Teleostei</taxon>
        <taxon>Anguilliformes</taxon>
        <taxon>Anguillidae</taxon>
        <taxon>Anguilla</taxon>
    </lineage>
</organism>
<dbReference type="EMBL" id="GBXM01083756">
    <property type="protein sequence ID" value="JAH24821.1"/>
    <property type="molecule type" value="Transcribed_RNA"/>
</dbReference>
<reference evidence="2" key="2">
    <citation type="journal article" date="2015" name="Fish Shellfish Immunol.">
        <title>Early steps in the European eel (Anguilla anguilla)-Vibrio vulnificus interaction in the gills: Role of the RtxA13 toxin.</title>
        <authorList>
            <person name="Callol A."/>
            <person name="Pajuelo D."/>
            <person name="Ebbesson L."/>
            <person name="Teles M."/>
            <person name="MacKenzie S."/>
            <person name="Amaro C."/>
        </authorList>
    </citation>
    <scope>NUCLEOTIDE SEQUENCE</scope>
</reference>
<protein>
    <submittedName>
        <fullName evidence="2">Uncharacterized protein</fullName>
    </submittedName>
</protein>
<accession>A0A0E9R6Q6</accession>
<name>A0A0E9R6Q6_ANGAN</name>
<keyword evidence="1" id="KW-0812">Transmembrane</keyword>
<evidence type="ECO:0000313" key="2">
    <source>
        <dbReference type="EMBL" id="JAH24821.1"/>
    </source>
</evidence>
<evidence type="ECO:0000256" key="1">
    <source>
        <dbReference type="SAM" id="Phobius"/>
    </source>
</evidence>
<keyword evidence="1" id="KW-0472">Membrane</keyword>
<feature type="transmembrane region" description="Helical" evidence="1">
    <location>
        <begin position="7"/>
        <end position="24"/>
    </location>
</feature>
<proteinExistence type="predicted"/>